<keyword evidence="2" id="KW-1185">Reference proteome</keyword>
<dbReference type="AlphaFoldDB" id="A0A316WAK2"/>
<sequence>MMITASALHFRLLHETGLTLGSMALSLLSRTRTHGLQSAKASASCLKADWEFVASPTDSHIAVHHPALSRQSRKTDLSHLPYNERC</sequence>
<protein>
    <submittedName>
        <fullName evidence="1">Uncharacterized protein</fullName>
    </submittedName>
</protein>
<evidence type="ECO:0000313" key="2">
    <source>
        <dbReference type="Proteomes" id="UP000245783"/>
    </source>
</evidence>
<organism evidence="1 2">
    <name type="scientific">Ceraceosorus guamensis</name>
    <dbReference type="NCBI Taxonomy" id="1522189"/>
    <lineage>
        <taxon>Eukaryota</taxon>
        <taxon>Fungi</taxon>
        <taxon>Dikarya</taxon>
        <taxon>Basidiomycota</taxon>
        <taxon>Ustilaginomycotina</taxon>
        <taxon>Exobasidiomycetes</taxon>
        <taxon>Ceraceosorales</taxon>
        <taxon>Ceraceosoraceae</taxon>
        <taxon>Ceraceosorus</taxon>
    </lineage>
</organism>
<reference evidence="1 2" key="1">
    <citation type="journal article" date="2018" name="Mol. Biol. Evol.">
        <title>Broad Genomic Sampling Reveals a Smut Pathogenic Ancestry of the Fungal Clade Ustilaginomycotina.</title>
        <authorList>
            <person name="Kijpornyongpan T."/>
            <person name="Mondo S.J."/>
            <person name="Barry K."/>
            <person name="Sandor L."/>
            <person name="Lee J."/>
            <person name="Lipzen A."/>
            <person name="Pangilinan J."/>
            <person name="LaButti K."/>
            <person name="Hainaut M."/>
            <person name="Henrissat B."/>
            <person name="Grigoriev I.V."/>
            <person name="Spatafora J.W."/>
            <person name="Aime M.C."/>
        </authorList>
    </citation>
    <scope>NUCLEOTIDE SEQUENCE [LARGE SCALE GENOMIC DNA]</scope>
    <source>
        <strain evidence="1 2">MCA 4658</strain>
    </source>
</reference>
<proteinExistence type="predicted"/>
<dbReference type="InParanoid" id="A0A316WAK2"/>
<dbReference type="GeneID" id="37032951"/>
<evidence type="ECO:0000313" key="1">
    <source>
        <dbReference type="EMBL" id="PWN45003.1"/>
    </source>
</evidence>
<dbReference type="EMBL" id="KZ819357">
    <property type="protein sequence ID" value="PWN45003.1"/>
    <property type="molecule type" value="Genomic_DNA"/>
</dbReference>
<dbReference type="RefSeq" id="XP_025372163.1">
    <property type="nucleotide sequence ID" value="XM_025511081.1"/>
</dbReference>
<name>A0A316WAK2_9BASI</name>
<accession>A0A316WAK2</accession>
<dbReference type="Proteomes" id="UP000245783">
    <property type="component" value="Unassembled WGS sequence"/>
</dbReference>
<gene>
    <name evidence="1" type="ORF">IE81DRAFT_225344</name>
</gene>